<dbReference type="PANTHER" id="PTHR43355:SF2">
    <property type="entry name" value="FLAVIN REDUCTASE (NADPH)"/>
    <property type="match status" value="1"/>
</dbReference>
<dbReference type="SUPFAM" id="SSF51735">
    <property type="entry name" value="NAD(P)-binding Rossmann-fold domains"/>
    <property type="match status" value="1"/>
</dbReference>
<feature type="domain" description="NAD(P)-binding" evidence="2">
    <location>
        <begin position="18"/>
        <end position="230"/>
    </location>
</feature>
<keyword evidence="4" id="KW-1185">Reference proteome</keyword>
<gene>
    <name evidence="3" type="ORF">LTR09_005882</name>
</gene>
<dbReference type="InterPro" id="IPR016040">
    <property type="entry name" value="NAD(P)-bd_dom"/>
</dbReference>
<evidence type="ECO:0000313" key="3">
    <source>
        <dbReference type="EMBL" id="KAK3053256.1"/>
    </source>
</evidence>
<proteinExistence type="inferred from homology"/>
<dbReference type="AlphaFoldDB" id="A0AAJ0GDN0"/>
<protein>
    <recommendedName>
        <fullName evidence="2">NAD(P)-binding domain-containing protein</fullName>
    </recommendedName>
</protein>
<dbReference type="Proteomes" id="UP001271007">
    <property type="component" value="Unassembled WGS sequence"/>
</dbReference>
<dbReference type="GO" id="GO:0016646">
    <property type="term" value="F:oxidoreductase activity, acting on the CH-NH group of donors, NAD or NADP as acceptor"/>
    <property type="evidence" value="ECO:0007669"/>
    <property type="project" value="TreeGrafter"/>
</dbReference>
<dbReference type="Pfam" id="PF13460">
    <property type="entry name" value="NAD_binding_10"/>
    <property type="match status" value="1"/>
</dbReference>
<dbReference type="EMBL" id="JAWDJX010000017">
    <property type="protein sequence ID" value="KAK3053256.1"/>
    <property type="molecule type" value="Genomic_DNA"/>
</dbReference>
<reference evidence="3" key="1">
    <citation type="submission" date="2023-04" db="EMBL/GenBank/DDBJ databases">
        <title>Black Yeasts Isolated from many extreme environments.</title>
        <authorList>
            <person name="Coleine C."/>
            <person name="Stajich J.E."/>
            <person name="Selbmann L."/>
        </authorList>
    </citation>
    <scope>NUCLEOTIDE SEQUENCE</scope>
    <source>
        <strain evidence="3">CCFEE 5312</strain>
    </source>
</reference>
<organism evidence="3 4">
    <name type="scientific">Extremus antarcticus</name>
    <dbReference type="NCBI Taxonomy" id="702011"/>
    <lineage>
        <taxon>Eukaryota</taxon>
        <taxon>Fungi</taxon>
        <taxon>Dikarya</taxon>
        <taxon>Ascomycota</taxon>
        <taxon>Pezizomycotina</taxon>
        <taxon>Dothideomycetes</taxon>
        <taxon>Dothideomycetidae</taxon>
        <taxon>Mycosphaerellales</taxon>
        <taxon>Extremaceae</taxon>
        <taxon>Extremus</taxon>
    </lineage>
</organism>
<dbReference type="InterPro" id="IPR051606">
    <property type="entry name" value="Polyketide_Oxido-like"/>
</dbReference>
<evidence type="ECO:0000313" key="4">
    <source>
        <dbReference type="Proteomes" id="UP001271007"/>
    </source>
</evidence>
<comment type="caution">
    <text evidence="3">The sequence shown here is derived from an EMBL/GenBank/DDBJ whole genome shotgun (WGS) entry which is preliminary data.</text>
</comment>
<sequence>MTSSYMKKAKMPTYALLGATGSTGSAILRCLLKQPPKNLNLNIFVRSRPKLLKQFPDLESTSPFKINIIEGTPDDAPSIQKCLQDVDVMMACIATNESNRSVSLVYDTATAIVTALRAHQKDQNSTYKTPTIIQLRSASLNPVLKAHGPWIGSAMAGFCFHYVYADLERACNLFASSASESPGLLKYIFVDPPSIHDADGATPTGYKLILDEAQEPAMSYADLGAAFCEVAERRAEFAGKGVGVTATGHVNLTWGVLMGYMATGVKSRLWG</sequence>
<evidence type="ECO:0000259" key="2">
    <source>
        <dbReference type="Pfam" id="PF13460"/>
    </source>
</evidence>
<dbReference type="Gene3D" id="3.40.50.720">
    <property type="entry name" value="NAD(P)-binding Rossmann-like Domain"/>
    <property type="match status" value="1"/>
</dbReference>
<dbReference type="PANTHER" id="PTHR43355">
    <property type="entry name" value="FLAVIN REDUCTASE (NADPH)"/>
    <property type="match status" value="1"/>
</dbReference>
<evidence type="ECO:0000256" key="1">
    <source>
        <dbReference type="ARBA" id="ARBA00038376"/>
    </source>
</evidence>
<dbReference type="InterPro" id="IPR036291">
    <property type="entry name" value="NAD(P)-bd_dom_sf"/>
</dbReference>
<name>A0AAJ0GDN0_9PEZI</name>
<comment type="similarity">
    <text evidence="1">Belongs to the avfA family.</text>
</comment>
<accession>A0AAJ0GDN0</accession>